<feature type="compositionally biased region" description="Low complexity" evidence="1">
    <location>
        <begin position="10"/>
        <end position="21"/>
    </location>
</feature>
<keyword evidence="4" id="KW-1185">Reference proteome</keyword>
<feature type="region of interest" description="Disordered" evidence="1">
    <location>
        <begin position="38"/>
        <end position="73"/>
    </location>
</feature>
<evidence type="ECO:0000313" key="2">
    <source>
        <dbReference type="EMBL" id="KZP03223.1"/>
    </source>
</evidence>
<evidence type="ECO:0000313" key="4">
    <source>
        <dbReference type="Proteomes" id="UP000076532"/>
    </source>
</evidence>
<protein>
    <submittedName>
        <fullName evidence="3">Uncharacterized protein</fullName>
    </submittedName>
</protein>
<sequence>MLEKSRRARQSALLSSARSPAEPYDELAMFGGRTGLVLPKRSTSDPATFSDPNPFLLPTTPSARTPTGRGFAHDPQHQELYFMDDDEELSISTDAPDTWEGLYREVPEPSYSYGAGATLNAHANGNAGAGVTGPANPPGEAMLEDRWSTFMHQYAMTREGYRQ</sequence>
<dbReference type="Proteomes" id="UP000076532">
    <property type="component" value="Unassembled WGS sequence"/>
</dbReference>
<feature type="region of interest" description="Disordered" evidence="1">
    <location>
        <begin position="1"/>
        <end position="25"/>
    </location>
</feature>
<dbReference type="AlphaFoldDB" id="A0A166SAU7"/>
<dbReference type="EMBL" id="KV417499">
    <property type="protein sequence ID" value="KZP29230.1"/>
    <property type="molecule type" value="Genomic_DNA"/>
</dbReference>
<gene>
    <name evidence="3" type="ORF">FIBSPDRAFT_851593</name>
    <name evidence="2" type="ORF">FIBSPDRAFT_879650</name>
</gene>
<organism evidence="3 4">
    <name type="scientific">Athelia psychrophila</name>
    <dbReference type="NCBI Taxonomy" id="1759441"/>
    <lineage>
        <taxon>Eukaryota</taxon>
        <taxon>Fungi</taxon>
        <taxon>Dikarya</taxon>
        <taxon>Basidiomycota</taxon>
        <taxon>Agaricomycotina</taxon>
        <taxon>Agaricomycetes</taxon>
        <taxon>Agaricomycetidae</taxon>
        <taxon>Atheliales</taxon>
        <taxon>Atheliaceae</taxon>
        <taxon>Athelia</taxon>
    </lineage>
</organism>
<reference evidence="3 4" key="1">
    <citation type="journal article" date="2016" name="Mol. Biol. Evol.">
        <title>Comparative Genomics of Early-Diverging Mushroom-Forming Fungi Provides Insights into the Origins of Lignocellulose Decay Capabilities.</title>
        <authorList>
            <person name="Nagy L.G."/>
            <person name="Riley R."/>
            <person name="Tritt A."/>
            <person name="Adam C."/>
            <person name="Daum C."/>
            <person name="Floudas D."/>
            <person name="Sun H."/>
            <person name="Yadav J.S."/>
            <person name="Pangilinan J."/>
            <person name="Larsson K.H."/>
            <person name="Matsuura K."/>
            <person name="Barry K."/>
            <person name="Labutti K."/>
            <person name="Kuo R."/>
            <person name="Ohm R.A."/>
            <person name="Bhattacharya S.S."/>
            <person name="Shirouzu T."/>
            <person name="Yoshinaga Y."/>
            <person name="Martin F.M."/>
            <person name="Grigoriev I.V."/>
            <person name="Hibbett D.S."/>
        </authorList>
    </citation>
    <scope>NUCLEOTIDE SEQUENCE [LARGE SCALE GENOMIC DNA]</scope>
    <source>
        <strain evidence="3 4">CBS 109695</strain>
    </source>
</reference>
<evidence type="ECO:0000256" key="1">
    <source>
        <dbReference type="SAM" id="MobiDB-lite"/>
    </source>
</evidence>
<evidence type="ECO:0000313" key="3">
    <source>
        <dbReference type="EMBL" id="KZP29230.1"/>
    </source>
</evidence>
<proteinExistence type="predicted"/>
<accession>A0A166SAU7</accession>
<dbReference type="EMBL" id="KV418129">
    <property type="protein sequence ID" value="KZP03223.1"/>
    <property type="molecule type" value="Genomic_DNA"/>
</dbReference>
<dbReference type="OrthoDB" id="424974at2759"/>
<name>A0A166SAU7_9AGAM</name>